<evidence type="ECO:0000256" key="4">
    <source>
        <dbReference type="ARBA" id="ARBA00023136"/>
    </source>
</evidence>
<evidence type="ECO:0000256" key="2">
    <source>
        <dbReference type="ARBA" id="ARBA00022692"/>
    </source>
</evidence>
<dbReference type="EMBL" id="JACGWU010000005">
    <property type="protein sequence ID" value="MBA8829552.1"/>
    <property type="molecule type" value="Genomic_DNA"/>
</dbReference>
<feature type="transmembrane region" description="Helical" evidence="5">
    <location>
        <begin position="308"/>
        <end position="327"/>
    </location>
</feature>
<keyword evidence="4 5" id="KW-0472">Membrane</keyword>
<dbReference type="AlphaFoldDB" id="A0A7W3JUW5"/>
<comment type="caution">
    <text evidence="7">The sequence shown here is derived from an EMBL/GenBank/DDBJ whole genome shotgun (WGS) entry which is preliminary data.</text>
</comment>
<feature type="transmembrane region" description="Helical" evidence="5">
    <location>
        <begin position="228"/>
        <end position="252"/>
    </location>
</feature>
<keyword evidence="3 5" id="KW-1133">Transmembrane helix</keyword>
<gene>
    <name evidence="7" type="ORF">FB555_001661</name>
</gene>
<evidence type="ECO:0000256" key="5">
    <source>
        <dbReference type="SAM" id="Phobius"/>
    </source>
</evidence>
<reference evidence="7 8" key="1">
    <citation type="submission" date="2020-07" db="EMBL/GenBank/DDBJ databases">
        <title>Sequencing the genomes of 1000 actinobacteria strains.</title>
        <authorList>
            <person name="Klenk H.-P."/>
        </authorList>
    </citation>
    <scope>NUCLEOTIDE SEQUENCE [LARGE SCALE GENOMIC DNA]</scope>
    <source>
        <strain evidence="7 8">DSM 23737</strain>
    </source>
</reference>
<comment type="subcellular location">
    <subcellularLocation>
        <location evidence="1">Membrane</location>
        <topology evidence="1">Multi-pass membrane protein</topology>
    </subcellularLocation>
</comment>
<name>A0A7W3JUW5_9MICO</name>
<evidence type="ECO:0000313" key="7">
    <source>
        <dbReference type="EMBL" id="MBA8829552.1"/>
    </source>
</evidence>
<evidence type="ECO:0000313" key="8">
    <source>
        <dbReference type="Proteomes" id="UP000524237"/>
    </source>
</evidence>
<feature type="transmembrane region" description="Helical" evidence="5">
    <location>
        <begin position="272"/>
        <end position="296"/>
    </location>
</feature>
<sequence>MAQHNLSTVVSFEVARTLGRKRFWLITLFVPVAIAIVIALIVLSNSSAGSSAAAQSDTELSFTYSDASGYIDPAIAGAFGGTAVTDDATAIAAVRTGTTEAHFVFAADPTTTATAVYGADLGLFANSTYGQVATQLLVASSQAKIGDPTLAALAQGNVPVTSTTFVNGEVNPGFGGILPPLIFLVLFFLTFVLLSNQMLTVTLEEKENRVTEMILTTVNPTALIGGKIIALFTVGLVQMFCFALPLLIGYVFFRTALSLPEIDLAGLSVDPWRMVIGALLALGGFALFTGTLVAIGSVMPTAKDAGNLFAGLMILMFVPLYVVSLILSDPHGIVVQIFTYFPYSAPVTAMIRNAVGSLSGGEAAIVIAVLFLLSAVVLRLAVRLFRYGSIQYTSKVSLKTVLSASK</sequence>
<protein>
    <submittedName>
        <fullName evidence="7">ABC-2 type transport system permease protein</fullName>
    </submittedName>
</protein>
<proteinExistence type="predicted"/>
<dbReference type="Proteomes" id="UP000524237">
    <property type="component" value="Unassembled WGS sequence"/>
</dbReference>
<dbReference type="GO" id="GO:0140359">
    <property type="term" value="F:ABC-type transporter activity"/>
    <property type="evidence" value="ECO:0007669"/>
    <property type="project" value="InterPro"/>
</dbReference>
<accession>A0A7W3JUW5</accession>
<evidence type="ECO:0000259" key="6">
    <source>
        <dbReference type="Pfam" id="PF12698"/>
    </source>
</evidence>
<keyword evidence="8" id="KW-1185">Reference proteome</keyword>
<evidence type="ECO:0000256" key="1">
    <source>
        <dbReference type="ARBA" id="ARBA00004141"/>
    </source>
</evidence>
<feature type="transmembrane region" description="Helical" evidence="5">
    <location>
        <begin position="23"/>
        <end position="43"/>
    </location>
</feature>
<dbReference type="InterPro" id="IPR013525">
    <property type="entry name" value="ABC2_TM"/>
</dbReference>
<dbReference type="GO" id="GO:0016020">
    <property type="term" value="C:membrane"/>
    <property type="evidence" value="ECO:0007669"/>
    <property type="project" value="UniProtKB-SubCell"/>
</dbReference>
<keyword evidence="2 5" id="KW-0812">Transmembrane</keyword>
<evidence type="ECO:0000256" key="3">
    <source>
        <dbReference type="ARBA" id="ARBA00022989"/>
    </source>
</evidence>
<feature type="transmembrane region" description="Helical" evidence="5">
    <location>
        <begin position="363"/>
        <end position="382"/>
    </location>
</feature>
<dbReference type="Pfam" id="PF12698">
    <property type="entry name" value="ABC2_membrane_3"/>
    <property type="match status" value="1"/>
</dbReference>
<dbReference type="RefSeq" id="WP_182484980.1">
    <property type="nucleotide sequence ID" value="NZ_JACGWU010000005.1"/>
</dbReference>
<feature type="domain" description="ABC-2 type transporter transmembrane" evidence="6">
    <location>
        <begin position="21"/>
        <end position="382"/>
    </location>
</feature>
<feature type="transmembrane region" description="Helical" evidence="5">
    <location>
        <begin position="174"/>
        <end position="194"/>
    </location>
</feature>
<organism evidence="7 8">
    <name type="scientific">Alpinimonas psychrophila</name>
    <dbReference type="NCBI Taxonomy" id="748908"/>
    <lineage>
        <taxon>Bacteria</taxon>
        <taxon>Bacillati</taxon>
        <taxon>Actinomycetota</taxon>
        <taxon>Actinomycetes</taxon>
        <taxon>Micrococcales</taxon>
        <taxon>Microbacteriaceae</taxon>
        <taxon>Alpinimonas</taxon>
    </lineage>
</organism>